<feature type="transmembrane region" description="Helical" evidence="2">
    <location>
        <begin position="108"/>
        <end position="125"/>
    </location>
</feature>
<keyword evidence="2" id="KW-1133">Transmembrane helix</keyword>
<name>A0ABQ8PX28_9AGAR</name>
<reference evidence="3" key="1">
    <citation type="submission" date="2022-08" db="EMBL/GenBank/DDBJ databases">
        <authorList>
            <consortium name="DOE Joint Genome Institute"/>
            <person name="Min B."/>
            <person name="Riley R."/>
            <person name="Sierra-Patev S."/>
            <person name="Naranjo-Ortiz M."/>
            <person name="Looney B."/>
            <person name="Konkel Z."/>
            <person name="Slot J.C."/>
            <person name="Sakamoto Y."/>
            <person name="Steenwyk J.L."/>
            <person name="Rokas A."/>
            <person name="Carro J."/>
            <person name="Camarero S."/>
            <person name="Ferreira P."/>
            <person name="Molpeceres G."/>
            <person name="Ruiz-Duenas F.J."/>
            <person name="Serrano A."/>
            <person name="Henrissat B."/>
            <person name="Drula E."/>
            <person name="Hughes K.W."/>
            <person name="Mata J.L."/>
            <person name="Ishikawa N.K."/>
            <person name="Vargas-Isla R."/>
            <person name="Ushijima S."/>
            <person name="Smith C.A."/>
            <person name="Ahrendt S."/>
            <person name="Andreopoulos W."/>
            <person name="He G."/>
            <person name="Labutti K."/>
            <person name="Lipzen A."/>
            <person name="Ng V."/>
            <person name="Sandor L."/>
            <person name="Barry K."/>
            <person name="Martinez A.T."/>
            <person name="Xiao Y."/>
            <person name="Gibbons J.G."/>
            <person name="Terashima K."/>
            <person name="Hibbett D.S."/>
            <person name="Grigoriev I.V."/>
        </authorList>
    </citation>
    <scope>NUCLEOTIDE SEQUENCE</scope>
    <source>
        <strain evidence="3">TFB10827</strain>
    </source>
</reference>
<evidence type="ECO:0000256" key="1">
    <source>
        <dbReference type="SAM" id="MobiDB-lite"/>
    </source>
</evidence>
<feature type="region of interest" description="Disordered" evidence="1">
    <location>
        <begin position="1"/>
        <end position="22"/>
    </location>
</feature>
<feature type="transmembrane region" description="Helical" evidence="2">
    <location>
        <begin position="45"/>
        <end position="67"/>
    </location>
</feature>
<sequence>MRIPLIHDDSQQSGALSSTETFSQSDMLSSTITTLTQKHGRERSWILVAGISVSANASGFAQIYHYYSNAPAMNGRTHVARVQERGASKSVLVVEDRLLNEKGIRGDNARYIAIYFIWLLMQVFLKRFLR</sequence>
<accession>A0ABQ8PX28</accession>
<proteinExistence type="predicted"/>
<dbReference type="Proteomes" id="UP001163828">
    <property type="component" value="Unassembled WGS sequence"/>
</dbReference>
<organism evidence="3 4">
    <name type="scientific">Lentinula boryana</name>
    <dbReference type="NCBI Taxonomy" id="40481"/>
    <lineage>
        <taxon>Eukaryota</taxon>
        <taxon>Fungi</taxon>
        <taxon>Dikarya</taxon>
        <taxon>Basidiomycota</taxon>
        <taxon>Agaricomycotina</taxon>
        <taxon>Agaricomycetes</taxon>
        <taxon>Agaricomycetidae</taxon>
        <taxon>Agaricales</taxon>
        <taxon>Marasmiineae</taxon>
        <taxon>Omphalotaceae</taxon>
        <taxon>Lentinula</taxon>
    </lineage>
</organism>
<keyword evidence="4" id="KW-1185">Reference proteome</keyword>
<feature type="compositionally biased region" description="Basic and acidic residues" evidence="1">
    <location>
        <begin position="1"/>
        <end position="10"/>
    </location>
</feature>
<keyword evidence="2" id="KW-0812">Transmembrane</keyword>
<evidence type="ECO:0000313" key="4">
    <source>
        <dbReference type="Proteomes" id="UP001163828"/>
    </source>
</evidence>
<feature type="compositionally biased region" description="Polar residues" evidence="1">
    <location>
        <begin position="11"/>
        <end position="22"/>
    </location>
</feature>
<evidence type="ECO:0000313" key="3">
    <source>
        <dbReference type="EMBL" id="KAJ3990645.1"/>
    </source>
</evidence>
<evidence type="ECO:0000256" key="2">
    <source>
        <dbReference type="SAM" id="Phobius"/>
    </source>
</evidence>
<comment type="caution">
    <text evidence="3">The sequence shown here is derived from an EMBL/GenBank/DDBJ whole genome shotgun (WGS) entry which is preliminary data.</text>
</comment>
<dbReference type="EMBL" id="MU791731">
    <property type="protein sequence ID" value="KAJ3990645.1"/>
    <property type="molecule type" value="Genomic_DNA"/>
</dbReference>
<gene>
    <name evidence="3" type="ORF">F5050DRAFT_1813730</name>
</gene>
<keyword evidence="2" id="KW-0472">Membrane</keyword>
<protein>
    <submittedName>
        <fullName evidence="3">Uncharacterized protein</fullName>
    </submittedName>
</protein>